<evidence type="ECO:0000313" key="2">
    <source>
        <dbReference type="EMBL" id="CAI9286844.1"/>
    </source>
</evidence>
<dbReference type="Proteomes" id="UP001177003">
    <property type="component" value="Chromosome 5"/>
</dbReference>
<dbReference type="AlphaFoldDB" id="A0AA35Z6H2"/>
<feature type="region of interest" description="Disordered" evidence="1">
    <location>
        <begin position="1"/>
        <end position="23"/>
    </location>
</feature>
<reference evidence="2" key="1">
    <citation type="submission" date="2023-04" db="EMBL/GenBank/DDBJ databases">
        <authorList>
            <person name="Vijverberg K."/>
            <person name="Xiong W."/>
            <person name="Schranz E."/>
        </authorList>
    </citation>
    <scope>NUCLEOTIDE SEQUENCE</scope>
</reference>
<organism evidence="2 3">
    <name type="scientific">Lactuca saligna</name>
    <name type="common">Willowleaf lettuce</name>
    <dbReference type="NCBI Taxonomy" id="75948"/>
    <lineage>
        <taxon>Eukaryota</taxon>
        <taxon>Viridiplantae</taxon>
        <taxon>Streptophyta</taxon>
        <taxon>Embryophyta</taxon>
        <taxon>Tracheophyta</taxon>
        <taxon>Spermatophyta</taxon>
        <taxon>Magnoliopsida</taxon>
        <taxon>eudicotyledons</taxon>
        <taxon>Gunneridae</taxon>
        <taxon>Pentapetalae</taxon>
        <taxon>asterids</taxon>
        <taxon>campanulids</taxon>
        <taxon>Asterales</taxon>
        <taxon>Asteraceae</taxon>
        <taxon>Cichorioideae</taxon>
        <taxon>Cichorieae</taxon>
        <taxon>Lactucinae</taxon>
        <taxon>Lactuca</taxon>
    </lineage>
</organism>
<gene>
    <name evidence="2" type="ORF">LSALG_LOCUS26240</name>
</gene>
<accession>A0AA35Z6H2</accession>
<proteinExistence type="predicted"/>
<sequence length="230" mass="26310">MTGEVANRNKLTSDDGWSSTRTAAVRHRRNTATIVRRACGWWQKKKRKKGGAGWQRSSVLALSITTQGSSSDYRVDSTRPFDLKEDNFLDHILMPRKQFKIMNQNLNSLLKLQVDSGSQNVVSRIEVDVLLQAQENRLRMVIEKIESQHEECLKRHLGNFQYEVKDLRSVAKERYILFVEEVVEFYNSIITKVDSKIESDSKVFAKLEGFLGSLKESLSKLDVSPSSLIS</sequence>
<keyword evidence="3" id="KW-1185">Reference proteome</keyword>
<dbReference type="EMBL" id="OX465081">
    <property type="protein sequence ID" value="CAI9286844.1"/>
    <property type="molecule type" value="Genomic_DNA"/>
</dbReference>
<protein>
    <submittedName>
        <fullName evidence="2">Uncharacterized protein</fullName>
    </submittedName>
</protein>
<name>A0AA35Z6H2_LACSI</name>
<evidence type="ECO:0000313" key="3">
    <source>
        <dbReference type="Proteomes" id="UP001177003"/>
    </source>
</evidence>
<evidence type="ECO:0000256" key="1">
    <source>
        <dbReference type="SAM" id="MobiDB-lite"/>
    </source>
</evidence>